<feature type="transmembrane region" description="Helical" evidence="7">
    <location>
        <begin position="128"/>
        <end position="148"/>
    </location>
</feature>
<feature type="transmembrane region" description="Helical" evidence="7">
    <location>
        <begin position="247"/>
        <end position="268"/>
    </location>
</feature>
<evidence type="ECO:0000256" key="2">
    <source>
        <dbReference type="ARBA" id="ARBA00022448"/>
    </source>
</evidence>
<evidence type="ECO:0000256" key="5">
    <source>
        <dbReference type="ARBA" id="ARBA00022989"/>
    </source>
</evidence>
<protein>
    <submittedName>
        <fullName evidence="8">Membrane transport family protein</fullName>
    </submittedName>
    <submittedName>
        <fullName evidence="9">Membrane_transport family protein</fullName>
    </submittedName>
</protein>
<keyword evidence="6 7" id="KW-0472">Membrane</keyword>
<dbReference type="GO" id="GO:0016020">
    <property type="term" value="C:membrane"/>
    <property type="evidence" value="ECO:0007669"/>
    <property type="project" value="UniProtKB-SubCell"/>
</dbReference>
<keyword evidence="10" id="KW-1185">Reference proteome</keyword>
<gene>
    <name evidence="9" type="ORF">HINF_LOCUS32637</name>
    <name evidence="8" type="ORF">HINF_LOCUS46818</name>
</gene>
<keyword evidence="3" id="KW-1003">Cell membrane</keyword>
<keyword evidence="4 7" id="KW-0812">Transmembrane</keyword>
<feature type="transmembrane region" description="Helical" evidence="7">
    <location>
        <begin position="66"/>
        <end position="92"/>
    </location>
</feature>
<dbReference type="AlphaFoldDB" id="A0AA86V8C1"/>
<evidence type="ECO:0000313" key="9">
    <source>
        <dbReference type="EMBL" id="CAL6029760.1"/>
    </source>
</evidence>
<feature type="transmembrane region" description="Helical" evidence="7">
    <location>
        <begin position="310"/>
        <end position="335"/>
    </location>
</feature>
<feature type="transmembrane region" description="Helical" evidence="7">
    <location>
        <begin position="6"/>
        <end position="27"/>
    </location>
</feature>
<evidence type="ECO:0000256" key="7">
    <source>
        <dbReference type="SAM" id="Phobius"/>
    </source>
</evidence>
<evidence type="ECO:0000313" key="8">
    <source>
        <dbReference type="EMBL" id="CAI9959173.1"/>
    </source>
</evidence>
<evidence type="ECO:0000313" key="10">
    <source>
        <dbReference type="Proteomes" id="UP001642409"/>
    </source>
</evidence>
<name>A0AA86V8C1_9EUKA</name>
<comment type="subcellular location">
    <subcellularLocation>
        <location evidence="1">Membrane</location>
        <topology evidence="1">Multi-pass membrane protein</topology>
    </subcellularLocation>
</comment>
<organism evidence="8">
    <name type="scientific">Hexamita inflata</name>
    <dbReference type="NCBI Taxonomy" id="28002"/>
    <lineage>
        <taxon>Eukaryota</taxon>
        <taxon>Metamonada</taxon>
        <taxon>Diplomonadida</taxon>
        <taxon>Hexamitidae</taxon>
        <taxon>Hexamitinae</taxon>
        <taxon>Hexamita</taxon>
    </lineage>
</organism>
<evidence type="ECO:0000256" key="4">
    <source>
        <dbReference type="ARBA" id="ARBA00022692"/>
    </source>
</evidence>
<dbReference type="PANTHER" id="PTHR36838">
    <property type="entry name" value="AUXIN EFFLUX CARRIER FAMILY PROTEIN"/>
    <property type="match status" value="1"/>
</dbReference>
<reference evidence="9 10" key="2">
    <citation type="submission" date="2024-07" db="EMBL/GenBank/DDBJ databases">
        <authorList>
            <person name="Akdeniz Z."/>
        </authorList>
    </citation>
    <scope>NUCLEOTIDE SEQUENCE [LARGE SCALE GENOMIC DNA]</scope>
</reference>
<evidence type="ECO:0000256" key="6">
    <source>
        <dbReference type="ARBA" id="ARBA00023136"/>
    </source>
</evidence>
<dbReference type="PANTHER" id="PTHR36838:SF3">
    <property type="entry name" value="TRANSPORTER AUXIN EFFLUX CARRIER EC FAMILY"/>
    <property type="match status" value="1"/>
</dbReference>
<proteinExistence type="predicted"/>
<feature type="transmembrane region" description="Helical" evidence="7">
    <location>
        <begin position="169"/>
        <end position="188"/>
    </location>
</feature>
<dbReference type="Proteomes" id="UP001642409">
    <property type="component" value="Unassembled WGS sequence"/>
</dbReference>
<feature type="transmembrane region" description="Helical" evidence="7">
    <location>
        <begin position="99"/>
        <end position="122"/>
    </location>
</feature>
<dbReference type="EMBL" id="CAXDID020000112">
    <property type="protein sequence ID" value="CAL6029760.1"/>
    <property type="molecule type" value="Genomic_DNA"/>
</dbReference>
<dbReference type="Pfam" id="PF03547">
    <property type="entry name" value="Mem_trans"/>
    <property type="match status" value="1"/>
</dbReference>
<evidence type="ECO:0000256" key="3">
    <source>
        <dbReference type="ARBA" id="ARBA00022475"/>
    </source>
</evidence>
<accession>A0AA86V8C1</accession>
<dbReference type="InterPro" id="IPR004776">
    <property type="entry name" value="Mem_transp_PIN-like"/>
</dbReference>
<comment type="caution">
    <text evidence="8">The sequence shown here is derived from an EMBL/GenBank/DDBJ whole genome shotgun (WGS) entry which is preliminary data.</text>
</comment>
<sequence length="337" mass="38213">MNLFLQYLQVVNSVFPCIFMMCLGFFSAKITNSDNYQHITSLAQNIAIPVRIICILAFNSFSINDLKIICALVLTQLAGAMLVIPFLFVLNVQFKLKTFAAILSIIQINNCITGIPFFSGVYSGLPKYSYMQVLVNFGICLPVINICFEYSLKNQRLIKIIGQQMLKTVCHPQIIAIVIGILLNLIFNRFNIENLLFIEKLSDFCGDLVPPFGLMAIGMLAHQQHVKKQEEKSQLVQYSCNRPKSKILNFIILQLMRHLALPLVLIGLCKGFKINQLIVVEISVSIYSQPCQIVSYSLCNKYRRHSDGALFDLIFGTLTVLLITPVLQYLCQILWRE</sequence>
<feature type="transmembrane region" description="Helical" evidence="7">
    <location>
        <begin position="39"/>
        <end position="60"/>
    </location>
</feature>
<reference evidence="8" key="1">
    <citation type="submission" date="2023-06" db="EMBL/GenBank/DDBJ databases">
        <authorList>
            <person name="Kurt Z."/>
        </authorList>
    </citation>
    <scope>NUCLEOTIDE SEQUENCE</scope>
</reference>
<keyword evidence="5 7" id="KW-1133">Transmembrane helix</keyword>
<evidence type="ECO:0000256" key="1">
    <source>
        <dbReference type="ARBA" id="ARBA00004141"/>
    </source>
</evidence>
<dbReference type="EMBL" id="CATOUU010000916">
    <property type="protein sequence ID" value="CAI9959173.1"/>
    <property type="molecule type" value="Genomic_DNA"/>
</dbReference>
<keyword evidence="2" id="KW-0813">Transport</keyword>
<dbReference type="GO" id="GO:0055085">
    <property type="term" value="P:transmembrane transport"/>
    <property type="evidence" value="ECO:0007669"/>
    <property type="project" value="InterPro"/>
</dbReference>